<dbReference type="Gene3D" id="3.30.70.380">
    <property type="entry name" value="Ferrodoxin-fold anticodon-binding domain"/>
    <property type="match status" value="1"/>
</dbReference>
<dbReference type="InterPro" id="IPR036690">
    <property type="entry name" value="Fdx_antiC-bd_sf"/>
</dbReference>
<feature type="domain" description="TRNA-binding" evidence="17">
    <location>
        <begin position="39"/>
        <end position="147"/>
    </location>
</feature>
<evidence type="ECO:0000256" key="4">
    <source>
        <dbReference type="ARBA" id="ARBA00022490"/>
    </source>
</evidence>
<dbReference type="AlphaFoldDB" id="A0A8J6TA08"/>
<dbReference type="InterPro" id="IPR045864">
    <property type="entry name" value="aa-tRNA-synth_II/BPL/LPL"/>
</dbReference>
<dbReference type="Pfam" id="PF17759">
    <property type="entry name" value="tRNA_synthFbeta"/>
    <property type="match status" value="1"/>
</dbReference>
<proteinExistence type="inferred from homology"/>
<dbReference type="Gene3D" id="3.50.40.10">
    <property type="entry name" value="Phenylalanyl-trna Synthetase, Chain B, domain 3"/>
    <property type="match status" value="1"/>
</dbReference>
<evidence type="ECO:0000259" key="18">
    <source>
        <dbReference type="PROSITE" id="PS51447"/>
    </source>
</evidence>
<dbReference type="Gene3D" id="2.40.50.140">
    <property type="entry name" value="Nucleic acid-binding proteins"/>
    <property type="match status" value="1"/>
</dbReference>
<dbReference type="NCBIfam" id="NF045760">
    <property type="entry name" value="YtpR"/>
    <property type="match status" value="1"/>
</dbReference>
<feature type="binding site" evidence="15">
    <location>
        <position position="455"/>
    </location>
    <ligand>
        <name>Mg(2+)</name>
        <dbReference type="ChEBI" id="CHEBI:18420"/>
        <note>shared with alpha subunit</note>
    </ligand>
</feature>
<dbReference type="InterPro" id="IPR005147">
    <property type="entry name" value="tRNA_synthase_B5-dom"/>
</dbReference>
<dbReference type="InterPro" id="IPR002547">
    <property type="entry name" value="tRNA-bd_dom"/>
</dbReference>
<keyword evidence="5 16" id="KW-0820">tRNA-binding</keyword>
<dbReference type="PROSITE" id="PS51447">
    <property type="entry name" value="FDX_ACB"/>
    <property type="match status" value="1"/>
</dbReference>
<accession>A0A8J6TA08</accession>
<dbReference type="Proteomes" id="UP000650524">
    <property type="component" value="Unassembled WGS sequence"/>
</dbReference>
<evidence type="ECO:0000256" key="13">
    <source>
        <dbReference type="ARBA" id="ARBA00023146"/>
    </source>
</evidence>
<comment type="subunit">
    <text evidence="3 15">Tetramer of two alpha and two beta subunits.</text>
</comment>
<dbReference type="GO" id="GO:0000049">
    <property type="term" value="F:tRNA binding"/>
    <property type="evidence" value="ECO:0007669"/>
    <property type="project" value="UniProtKB-UniRule"/>
</dbReference>
<evidence type="ECO:0000256" key="11">
    <source>
        <dbReference type="ARBA" id="ARBA00022884"/>
    </source>
</evidence>
<sequence>MKVSLNWIKEYVDVEMPPDELSHLLTMTGLEVEGLEAVGQGLDDIIVAKIMKVAPHPNADRLSVCTVDTGRERIEVVCGATNVAEGALAPLVLAGGKLPDGTRMKESRIRGEISRGMLLSEDELGLTDDHSGIMILAPDLTPGASFSSALSFPDWVFDIGITPNRPDCANVIGIAREIAAVTGKSLRKPDIELEESGPAIEDLTSITILDPDGCPRYVAGIIQDVELGSSPFWMRYRLYQSGIRSISNLVDVSNYVMLEMGQPLHAFDYDRLRENRIVVRRADKGETFTTLDGETRRLNHENLMICDGERAVALAGIMGGLNSEIFAVTRNVLVESAFFDPVTIRRGSKNLGISTEASYRFERGADIGGATSALKRAVSLVYRLAGGKVARGIIDNYPKTLIPPVIHFRKDKTNRILGTSISKNVMKGYFEALEMEVHDVNGNELKVIPPSFRVDIKREVDLIEEVARLYGFDKIPLTYPSVRPSEEGDAPEIKVRDRIRSIMIGLGFSEIITYSFISPDCADMLGAEENSDLRLFTSLMNPLTVDQSVLRTSLIPGLMTTVKTNMLHEGRGLRLFEWGKTFIRKEGDQQPIEKIYLAAIMTGLCQEKSWHDDERHCDFYDIKGAVEGLLKALGLVGVHFQRENAFPGLDPEVSSGIYCSDRLIGQVGKVDSSVIEAYDLKNERAYLFELDVEALLTLLSVTREFHPFPKFPAVFRDMSLLVERRIESAKIIEIIRKEGGELLESVQIFDLYEGEKIDPSEKAIAFRISYRSAHETLEGEKINSLHESIMDKIRHETGGRLREG</sequence>
<comment type="subcellular location">
    <subcellularLocation>
        <location evidence="1 15">Cytoplasm</location>
    </subcellularLocation>
</comment>
<keyword evidence="6 15" id="KW-0436">Ligase</keyword>
<dbReference type="SUPFAM" id="SSF55681">
    <property type="entry name" value="Class II aaRS and biotin synthetases"/>
    <property type="match status" value="1"/>
</dbReference>
<keyword evidence="12 15" id="KW-0648">Protein biosynthesis</keyword>
<keyword evidence="4 15" id="KW-0963">Cytoplasm</keyword>
<dbReference type="GO" id="GO:0006432">
    <property type="term" value="P:phenylalanyl-tRNA aminoacylation"/>
    <property type="evidence" value="ECO:0007669"/>
    <property type="project" value="UniProtKB-UniRule"/>
</dbReference>
<evidence type="ECO:0000256" key="6">
    <source>
        <dbReference type="ARBA" id="ARBA00022598"/>
    </source>
</evidence>
<dbReference type="PANTHER" id="PTHR10947">
    <property type="entry name" value="PHENYLALANYL-TRNA SYNTHETASE BETA CHAIN AND LEUCINE-RICH REPEAT-CONTAINING PROTEIN 47"/>
    <property type="match status" value="1"/>
</dbReference>
<dbReference type="CDD" id="cd00769">
    <property type="entry name" value="PheRS_beta_core"/>
    <property type="match status" value="1"/>
</dbReference>
<feature type="binding site" evidence="15">
    <location>
        <position position="464"/>
    </location>
    <ligand>
        <name>Mg(2+)</name>
        <dbReference type="ChEBI" id="CHEBI:18420"/>
        <note>shared with alpha subunit</note>
    </ligand>
</feature>
<dbReference type="NCBIfam" id="TIGR00472">
    <property type="entry name" value="pheT_bact"/>
    <property type="match status" value="1"/>
</dbReference>
<dbReference type="GO" id="GO:0009328">
    <property type="term" value="C:phenylalanine-tRNA ligase complex"/>
    <property type="evidence" value="ECO:0007669"/>
    <property type="project" value="TreeGrafter"/>
</dbReference>
<dbReference type="PANTHER" id="PTHR10947:SF0">
    <property type="entry name" value="PHENYLALANINE--TRNA LIGASE BETA SUBUNIT"/>
    <property type="match status" value="1"/>
</dbReference>
<evidence type="ECO:0000259" key="17">
    <source>
        <dbReference type="PROSITE" id="PS50886"/>
    </source>
</evidence>
<keyword evidence="8 15" id="KW-0547">Nucleotide-binding</keyword>
<evidence type="ECO:0000256" key="5">
    <source>
        <dbReference type="ARBA" id="ARBA00022555"/>
    </source>
</evidence>
<dbReference type="SUPFAM" id="SSF50249">
    <property type="entry name" value="Nucleic acid-binding proteins"/>
    <property type="match status" value="1"/>
</dbReference>
<feature type="domain" description="B5" evidence="19">
    <location>
        <begin position="401"/>
        <end position="477"/>
    </location>
</feature>
<feature type="binding site" evidence="15">
    <location>
        <position position="461"/>
    </location>
    <ligand>
        <name>Mg(2+)</name>
        <dbReference type="ChEBI" id="CHEBI:18420"/>
        <note>shared with alpha subunit</note>
    </ligand>
</feature>
<dbReference type="SMART" id="SM00874">
    <property type="entry name" value="B5"/>
    <property type="match status" value="1"/>
</dbReference>
<dbReference type="SUPFAM" id="SSF56037">
    <property type="entry name" value="PheT/TilS domain"/>
    <property type="match status" value="1"/>
</dbReference>
<dbReference type="GO" id="GO:0004826">
    <property type="term" value="F:phenylalanine-tRNA ligase activity"/>
    <property type="evidence" value="ECO:0007669"/>
    <property type="project" value="UniProtKB-UniRule"/>
</dbReference>
<evidence type="ECO:0000256" key="15">
    <source>
        <dbReference type="HAMAP-Rule" id="MF_00283"/>
    </source>
</evidence>
<dbReference type="InterPro" id="IPR041616">
    <property type="entry name" value="PheRS_beta_core"/>
</dbReference>
<dbReference type="Gene3D" id="3.30.56.10">
    <property type="match status" value="2"/>
</dbReference>
<evidence type="ECO:0000256" key="10">
    <source>
        <dbReference type="ARBA" id="ARBA00022842"/>
    </source>
</evidence>
<dbReference type="CDD" id="cd02796">
    <property type="entry name" value="tRNA_bind_bactPheRS"/>
    <property type="match status" value="1"/>
</dbReference>
<keyword evidence="13 15" id="KW-0030">Aminoacyl-tRNA synthetase</keyword>
<dbReference type="EC" id="6.1.1.20" evidence="15"/>
<evidence type="ECO:0000256" key="3">
    <source>
        <dbReference type="ARBA" id="ARBA00011209"/>
    </source>
</evidence>
<gene>
    <name evidence="15" type="primary">pheT</name>
    <name evidence="20" type="ORF">H8E19_14415</name>
</gene>
<evidence type="ECO:0000313" key="20">
    <source>
        <dbReference type="EMBL" id="MBC8178596.1"/>
    </source>
</evidence>
<keyword evidence="11 16" id="KW-0694">RNA-binding</keyword>
<comment type="catalytic activity">
    <reaction evidence="14 15">
        <text>tRNA(Phe) + L-phenylalanine + ATP = L-phenylalanyl-tRNA(Phe) + AMP + diphosphate + H(+)</text>
        <dbReference type="Rhea" id="RHEA:19413"/>
        <dbReference type="Rhea" id="RHEA-COMP:9668"/>
        <dbReference type="Rhea" id="RHEA-COMP:9699"/>
        <dbReference type="ChEBI" id="CHEBI:15378"/>
        <dbReference type="ChEBI" id="CHEBI:30616"/>
        <dbReference type="ChEBI" id="CHEBI:33019"/>
        <dbReference type="ChEBI" id="CHEBI:58095"/>
        <dbReference type="ChEBI" id="CHEBI:78442"/>
        <dbReference type="ChEBI" id="CHEBI:78531"/>
        <dbReference type="ChEBI" id="CHEBI:456215"/>
        <dbReference type="EC" id="6.1.1.20"/>
    </reaction>
</comment>
<evidence type="ECO:0000256" key="12">
    <source>
        <dbReference type="ARBA" id="ARBA00022917"/>
    </source>
</evidence>
<feature type="domain" description="FDX-ACB" evidence="18">
    <location>
        <begin position="709"/>
        <end position="802"/>
    </location>
</feature>
<dbReference type="Pfam" id="PF03483">
    <property type="entry name" value="B3_4"/>
    <property type="match status" value="1"/>
</dbReference>
<reference evidence="20 21" key="1">
    <citation type="submission" date="2020-08" db="EMBL/GenBank/DDBJ databases">
        <title>Bridging the membrane lipid divide: bacteria of the FCB group superphylum have the potential to synthesize archaeal ether lipids.</title>
        <authorList>
            <person name="Villanueva L."/>
            <person name="Von Meijenfeldt F.A.B."/>
            <person name="Westbye A.B."/>
            <person name="Yadav S."/>
            <person name="Hopmans E.C."/>
            <person name="Dutilh B.E."/>
            <person name="Sinninghe Damste J.S."/>
        </authorList>
    </citation>
    <scope>NUCLEOTIDE SEQUENCE [LARGE SCALE GENOMIC DNA]</scope>
    <source>
        <strain evidence="20">NIOZ-UU27</strain>
    </source>
</reference>
<dbReference type="SMART" id="SM00896">
    <property type="entry name" value="FDX-ACB"/>
    <property type="match status" value="1"/>
</dbReference>
<dbReference type="Pfam" id="PF03484">
    <property type="entry name" value="B5"/>
    <property type="match status" value="1"/>
</dbReference>
<dbReference type="GO" id="GO:0000287">
    <property type="term" value="F:magnesium ion binding"/>
    <property type="evidence" value="ECO:0007669"/>
    <property type="project" value="UniProtKB-UniRule"/>
</dbReference>
<keyword evidence="10 15" id="KW-0460">Magnesium</keyword>
<comment type="caution">
    <text evidence="20">The sequence shown here is derived from an EMBL/GenBank/DDBJ whole genome shotgun (WGS) entry which is preliminary data.</text>
</comment>
<evidence type="ECO:0000256" key="8">
    <source>
        <dbReference type="ARBA" id="ARBA00022741"/>
    </source>
</evidence>
<dbReference type="PROSITE" id="PS50886">
    <property type="entry name" value="TRBD"/>
    <property type="match status" value="1"/>
</dbReference>
<evidence type="ECO:0000256" key="16">
    <source>
        <dbReference type="PROSITE-ProRule" id="PRU00209"/>
    </source>
</evidence>
<dbReference type="FunFam" id="3.50.40.10:FF:000001">
    <property type="entry name" value="Phenylalanine--tRNA ligase beta subunit"/>
    <property type="match status" value="1"/>
</dbReference>
<dbReference type="FunFam" id="3.30.70.380:FF:000001">
    <property type="entry name" value="Phenylalanine--tRNA ligase beta subunit"/>
    <property type="match status" value="1"/>
</dbReference>
<dbReference type="Pfam" id="PF01588">
    <property type="entry name" value="tRNA_bind"/>
    <property type="match status" value="1"/>
</dbReference>
<comment type="cofactor">
    <cofactor evidence="15">
        <name>Mg(2+)</name>
        <dbReference type="ChEBI" id="CHEBI:18420"/>
    </cofactor>
    <text evidence="15">Binds 2 magnesium ions per tetramer.</text>
</comment>
<dbReference type="Pfam" id="PF03147">
    <property type="entry name" value="FDX-ACB"/>
    <property type="match status" value="1"/>
</dbReference>
<organism evidence="20 21">
    <name type="scientific">Candidatus Desulfacyla euxinica</name>
    <dbReference type="NCBI Taxonomy" id="2841693"/>
    <lineage>
        <taxon>Bacteria</taxon>
        <taxon>Deltaproteobacteria</taxon>
        <taxon>Candidatus Desulfacyla</taxon>
    </lineage>
</organism>
<keyword evidence="7 15" id="KW-0479">Metal-binding</keyword>
<dbReference type="EMBL" id="JACNJD010000291">
    <property type="protein sequence ID" value="MBC8178596.1"/>
    <property type="molecule type" value="Genomic_DNA"/>
</dbReference>
<dbReference type="InterPro" id="IPR020825">
    <property type="entry name" value="Phe-tRNA_synthase-like_B3/B4"/>
</dbReference>
<name>A0A8J6TA08_9DELT</name>
<dbReference type="InterPro" id="IPR004532">
    <property type="entry name" value="Phe-tRNA-ligase_IIc_bsu_bact"/>
</dbReference>
<dbReference type="InterPro" id="IPR005146">
    <property type="entry name" value="B3/B4_tRNA-bd"/>
</dbReference>
<dbReference type="InterPro" id="IPR012340">
    <property type="entry name" value="NA-bd_OB-fold"/>
</dbReference>
<dbReference type="InterPro" id="IPR005121">
    <property type="entry name" value="Fdx_antiC-bd"/>
</dbReference>
<comment type="similarity">
    <text evidence="2 15">Belongs to the phenylalanyl-tRNA synthetase beta subunit family. Type 1 subfamily.</text>
</comment>
<dbReference type="InterPro" id="IPR009061">
    <property type="entry name" value="DNA-bd_dom_put_sf"/>
</dbReference>
<dbReference type="InterPro" id="IPR045060">
    <property type="entry name" value="Phe-tRNA-ligase_IIc_bsu"/>
</dbReference>
<evidence type="ECO:0000256" key="9">
    <source>
        <dbReference type="ARBA" id="ARBA00022840"/>
    </source>
</evidence>
<dbReference type="SUPFAM" id="SSF46955">
    <property type="entry name" value="Putative DNA-binding domain"/>
    <property type="match status" value="1"/>
</dbReference>
<dbReference type="SMART" id="SM00873">
    <property type="entry name" value="B3_4"/>
    <property type="match status" value="1"/>
</dbReference>
<dbReference type="InterPro" id="IPR033714">
    <property type="entry name" value="tRNA_bind_bactPheRS"/>
</dbReference>
<dbReference type="SUPFAM" id="SSF54991">
    <property type="entry name" value="Anticodon-binding domain of PheRS"/>
    <property type="match status" value="1"/>
</dbReference>
<dbReference type="Gene3D" id="3.30.930.10">
    <property type="entry name" value="Bira Bifunctional Protein, Domain 2"/>
    <property type="match status" value="1"/>
</dbReference>
<evidence type="ECO:0000256" key="2">
    <source>
        <dbReference type="ARBA" id="ARBA00008653"/>
    </source>
</evidence>
<evidence type="ECO:0000256" key="14">
    <source>
        <dbReference type="ARBA" id="ARBA00049255"/>
    </source>
</evidence>
<evidence type="ECO:0000313" key="21">
    <source>
        <dbReference type="Proteomes" id="UP000650524"/>
    </source>
</evidence>
<evidence type="ECO:0000256" key="7">
    <source>
        <dbReference type="ARBA" id="ARBA00022723"/>
    </source>
</evidence>
<dbReference type="PROSITE" id="PS51483">
    <property type="entry name" value="B5"/>
    <property type="match status" value="1"/>
</dbReference>
<feature type="binding site" evidence="15">
    <location>
        <position position="465"/>
    </location>
    <ligand>
        <name>Mg(2+)</name>
        <dbReference type="ChEBI" id="CHEBI:18420"/>
        <note>shared with alpha subunit</note>
    </ligand>
</feature>
<protein>
    <recommendedName>
        <fullName evidence="15">Phenylalanine--tRNA ligase beta subunit</fullName>
        <ecNumber evidence="15">6.1.1.20</ecNumber>
    </recommendedName>
    <alternativeName>
        <fullName evidence="15">Phenylalanyl-tRNA synthetase beta subunit</fullName>
        <shortName evidence="15">PheRS</shortName>
    </alternativeName>
</protein>
<dbReference type="HAMAP" id="MF_00283">
    <property type="entry name" value="Phe_tRNA_synth_beta1"/>
    <property type="match status" value="1"/>
</dbReference>
<keyword evidence="9 15" id="KW-0067">ATP-binding</keyword>
<dbReference type="GO" id="GO:0005524">
    <property type="term" value="F:ATP binding"/>
    <property type="evidence" value="ECO:0007669"/>
    <property type="project" value="UniProtKB-UniRule"/>
</dbReference>
<evidence type="ECO:0000259" key="19">
    <source>
        <dbReference type="PROSITE" id="PS51483"/>
    </source>
</evidence>
<evidence type="ECO:0000256" key="1">
    <source>
        <dbReference type="ARBA" id="ARBA00004496"/>
    </source>
</evidence>